<protein>
    <submittedName>
        <fullName evidence="1">Uncharacterized protein</fullName>
    </submittedName>
</protein>
<dbReference type="Proteomes" id="UP001054945">
    <property type="component" value="Unassembled WGS sequence"/>
</dbReference>
<organism evidence="1 2">
    <name type="scientific">Caerostris extrusa</name>
    <name type="common">Bark spider</name>
    <name type="synonym">Caerostris bankana</name>
    <dbReference type="NCBI Taxonomy" id="172846"/>
    <lineage>
        <taxon>Eukaryota</taxon>
        <taxon>Metazoa</taxon>
        <taxon>Ecdysozoa</taxon>
        <taxon>Arthropoda</taxon>
        <taxon>Chelicerata</taxon>
        <taxon>Arachnida</taxon>
        <taxon>Araneae</taxon>
        <taxon>Araneomorphae</taxon>
        <taxon>Entelegynae</taxon>
        <taxon>Araneoidea</taxon>
        <taxon>Araneidae</taxon>
        <taxon>Caerostris</taxon>
    </lineage>
</organism>
<name>A0AAV4PTE9_CAEEX</name>
<accession>A0AAV4PTE9</accession>
<reference evidence="1 2" key="1">
    <citation type="submission" date="2021-06" db="EMBL/GenBank/DDBJ databases">
        <title>Caerostris extrusa draft genome.</title>
        <authorList>
            <person name="Kono N."/>
            <person name="Arakawa K."/>
        </authorList>
    </citation>
    <scope>NUCLEOTIDE SEQUENCE [LARGE SCALE GENOMIC DNA]</scope>
</reference>
<proteinExistence type="predicted"/>
<sequence length="131" mass="14111">MLGIIFFPRRFSGLHAQHLPAVEASLSEHLIADALTLFDESASGPEGTLSFLSLSVLFFFLCWASSSFHVASVSLMAKHLLQQRPSLSEHLIADVGGPHTFDGSAPGPEGTVSCLVKRERVSGNRFLKGFA</sequence>
<comment type="caution">
    <text evidence="1">The sequence shown here is derived from an EMBL/GenBank/DDBJ whole genome shotgun (WGS) entry which is preliminary data.</text>
</comment>
<keyword evidence="2" id="KW-1185">Reference proteome</keyword>
<evidence type="ECO:0000313" key="2">
    <source>
        <dbReference type="Proteomes" id="UP001054945"/>
    </source>
</evidence>
<evidence type="ECO:0000313" key="1">
    <source>
        <dbReference type="EMBL" id="GIX99438.1"/>
    </source>
</evidence>
<gene>
    <name evidence="1" type="ORF">CEXT_183911</name>
</gene>
<dbReference type="EMBL" id="BPLR01005047">
    <property type="protein sequence ID" value="GIX99438.1"/>
    <property type="molecule type" value="Genomic_DNA"/>
</dbReference>
<dbReference type="AlphaFoldDB" id="A0AAV4PTE9"/>